<name>A0A5N5GS19_9ROSA</name>
<dbReference type="PANTHER" id="PTHR47481">
    <property type="match status" value="1"/>
</dbReference>
<keyword evidence="2" id="KW-1185">Reference proteome</keyword>
<proteinExistence type="predicted"/>
<evidence type="ECO:0000313" key="1">
    <source>
        <dbReference type="EMBL" id="KAB2618379.1"/>
    </source>
</evidence>
<dbReference type="Proteomes" id="UP000327157">
    <property type="component" value="Chromosome 15"/>
</dbReference>
<gene>
    <name evidence="1" type="ORF">D8674_014248</name>
</gene>
<accession>A0A5N5GS19</accession>
<sequence length="147" mass="16147">MASSTSYSSNSSSSALPTSALPNVSNFLTIKLDRTNYPLWHAQIMPLLRSRNLVPFVDGTSQCPLAFLKDTSGTLTDTQDAMVLSWINSSVHPPVLAFLIGKTSSHFAWTSLCEHYASTSIGRLLQLRSDLVKTHRGDSSIADFWIE</sequence>
<comment type="caution">
    <text evidence="1">The sequence shown here is derived from an EMBL/GenBank/DDBJ whole genome shotgun (WGS) entry which is preliminary data.</text>
</comment>
<dbReference type="PANTHER" id="PTHR47481:SF22">
    <property type="entry name" value="RETROTRANSPOSON GAG DOMAIN-CONTAINING PROTEIN"/>
    <property type="match status" value="1"/>
</dbReference>
<organism evidence="1 2">
    <name type="scientific">Pyrus ussuriensis x Pyrus communis</name>
    <dbReference type="NCBI Taxonomy" id="2448454"/>
    <lineage>
        <taxon>Eukaryota</taxon>
        <taxon>Viridiplantae</taxon>
        <taxon>Streptophyta</taxon>
        <taxon>Embryophyta</taxon>
        <taxon>Tracheophyta</taxon>
        <taxon>Spermatophyta</taxon>
        <taxon>Magnoliopsida</taxon>
        <taxon>eudicotyledons</taxon>
        <taxon>Gunneridae</taxon>
        <taxon>Pentapetalae</taxon>
        <taxon>rosids</taxon>
        <taxon>fabids</taxon>
        <taxon>Rosales</taxon>
        <taxon>Rosaceae</taxon>
        <taxon>Amygdaloideae</taxon>
        <taxon>Maleae</taxon>
        <taxon>Pyrus</taxon>
    </lineage>
</organism>
<protein>
    <submittedName>
        <fullName evidence="1">Uncharacterized protein</fullName>
    </submittedName>
</protein>
<reference evidence="2" key="2">
    <citation type="submission" date="2019-10" db="EMBL/GenBank/DDBJ databases">
        <title>A de novo genome assembly of a pear dwarfing rootstock.</title>
        <authorList>
            <person name="Wang F."/>
            <person name="Wang J."/>
            <person name="Li S."/>
            <person name="Zhang Y."/>
            <person name="Fang M."/>
            <person name="Ma L."/>
            <person name="Zhao Y."/>
            <person name="Jiang S."/>
        </authorList>
    </citation>
    <scope>NUCLEOTIDE SEQUENCE [LARGE SCALE GENOMIC DNA]</scope>
</reference>
<dbReference type="EMBL" id="SMOL01000401">
    <property type="protein sequence ID" value="KAB2618379.1"/>
    <property type="molecule type" value="Genomic_DNA"/>
</dbReference>
<reference evidence="1 2" key="1">
    <citation type="submission" date="2019-09" db="EMBL/GenBank/DDBJ databases">
        <authorList>
            <person name="Ou C."/>
        </authorList>
    </citation>
    <scope>NUCLEOTIDE SEQUENCE [LARGE SCALE GENOMIC DNA]</scope>
    <source>
        <strain evidence="1">S2</strain>
        <tissue evidence="1">Leaf</tissue>
    </source>
</reference>
<dbReference type="AlphaFoldDB" id="A0A5N5GS19"/>
<reference evidence="1 2" key="3">
    <citation type="submission" date="2019-11" db="EMBL/GenBank/DDBJ databases">
        <title>A de novo genome assembly of a pear dwarfing rootstock.</title>
        <authorList>
            <person name="Wang F."/>
            <person name="Wang J."/>
            <person name="Li S."/>
            <person name="Zhang Y."/>
            <person name="Fang M."/>
            <person name="Ma L."/>
            <person name="Zhao Y."/>
            <person name="Jiang S."/>
        </authorList>
    </citation>
    <scope>NUCLEOTIDE SEQUENCE [LARGE SCALE GENOMIC DNA]</scope>
    <source>
        <strain evidence="1">S2</strain>
        <tissue evidence="1">Leaf</tissue>
    </source>
</reference>
<dbReference type="OrthoDB" id="1845088at2759"/>
<evidence type="ECO:0000313" key="2">
    <source>
        <dbReference type="Proteomes" id="UP000327157"/>
    </source>
</evidence>